<name>A0A160VEJ7_9ZZZZ</name>
<dbReference type="Pfam" id="PF13860">
    <property type="entry name" value="FlgD_ig"/>
    <property type="match status" value="1"/>
</dbReference>
<dbReference type="AlphaFoldDB" id="A0A160VEJ7"/>
<gene>
    <name evidence="3" type="ORF">MGWOODY_Mmi505</name>
</gene>
<dbReference type="Gene3D" id="2.60.40.4070">
    <property type="match status" value="1"/>
</dbReference>
<dbReference type="InterPro" id="IPR026444">
    <property type="entry name" value="Secre_tail"/>
</dbReference>
<dbReference type="InterPro" id="IPR013783">
    <property type="entry name" value="Ig-like_fold"/>
</dbReference>
<evidence type="ECO:0000313" key="3">
    <source>
        <dbReference type="EMBL" id="CUV08938.1"/>
    </source>
</evidence>
<accession>A0A160VEJ7</accession>
<sequence length="496" mass="55493">MANVGDILMSDGVLVDLSAPAVPVNLVGWFSTERIYLEWSHNTEIDLDQYSIYGGTEMNPTTLLFNTADSLTEAFMPEFEDGITYYLRITATDIPGNESAFTADVMGIPQQAAITRVNPDPINFLNAEDTQLSIHFSQPLSDIGAASAVTIAYEDMNLTSSYSDADTAIVIQFNEPYASLDTITLTINNILDWSGSATDTKEFSYTTYMLADYDKNFQIDAADLAAYLTGWGNNDYSYELGPITGTVPHFIPTPNNVYDLRDVMAFVQMWYWYHQTLALGMNALADIGNILTVIQQDKSLHVSLPEGAVAGQVFIQYPPESKNLSTAADMATERRIYLSKNDQSTGQILVEWADLTQVGLPEITFDTHSLDRNNSNITIGYTIYGIDQEIISRGMQQMELKAVPEEYALHFNYPNPFNPVTTMLYDLPEAGYTRLIIYDLLGRQVQTLVDQPLDAGYYRMQWDGRNSQGQMVGGGVYFYQIQTNGFIRTRKMLLLK</sequence>
<evidence type="ECO:0000259" key="2">
    <source>
        <dbReference type="Pfam" id="PF13860"/>
    </source>
</evidence>
<protein>
    <submittedName>
        <fullName evidence="3">OB-fold nucleic acid binding domain protein</fullName>
    </submittedName>
</protein>
<dbReference type="EMBL" id="FAXC01000145">
    <property type="protein sequence ID" value="CUV08938.1"/>
    <property type="molecule type" value="Genomic_DNA"/>
</dbReference>
<keyword evidence="1" id="KW-0732">Signal</keyword>
<dbReference type="Gene3D" id="2.60.40.1220">
    <property type="match status" value="1"/>
</dbReference>
<evidence type="ECO:0000256" key="1">
    <source>
        <dbReference type="ARBA" id="ARBA00022729"/>
    </source>
</evidence>
<dbReference type="InterPro" id="IPR014755">
    <property type="entry name" value="Cu-Rt/internalin_Ig-like"/>
</dbReference>
<organism evidence="3">
    <name type="scientific">hydrothermal vent metagenome</name>
    <dbReference type="NCBI Taxonomy" id="652676"/>
    <lineage>
        <taxon>unclassified sequences</taxon>
        <taxon>metagenomes</taxon>
        <taxon>ecological metagenomes</taxon>
    </lineage>
</organism>
<proteinExistence type="predicted"/>
<reference evidence="3" key="1">
    <citation type="submission" date="2015-10" db="EMBL/GenBank/DDBJ databases">
        <authorList>
            <person name="Gilbert D.G."/>
        </authorList>
    </citation>
    <scope>NUCLEOTIDE SEQUENCE</scope>
</reference>
<dbReference type="InterPro" id="IPR025965">
    <property type="entry name" value="FlgD/Vpr_Ig-like"/>
</dbReference>
<feature type="domain" description="FlgD/Vpr Ig-like" evidence="2">
    <location>
        <begin position="431"/>
        <end position="483"/>
    </location>
</feature>
<dbReference type="NCBIfam" id="TIGR04183">
    <property type="entry name" value="Por_Secre_tail"/>
    <property type="match status" value="1"/>
</dbReference>
<dbReference type="Gene3D" id="2.60.40.10">
    <property type="entry name" value="Immunoglobulins"/>
    <property type="match status" value="1"/>
</dbReference>